<protein>
    <recommendedName>
        <fullName evidence="3">DUF488 family protein</fullName>
    </recommendedName>
</protein>
<keyword evidence="2" id="KW-1185">Reference proteome</keyword>
<evidence type="ECO:0000313" key="1">
    <source>
        <dbReference type="EMBL" id="GAA4824108.1"/>
    </source>
</evidence>
<reference evidence="2" key="1">
    <citation type="journal article" date="2019" name="Int. J. Syst. Evol. Microbiol.">
        <title>The Global Catalogue of Microorganisms (GCM) 10K type strain sequencing project: providing services to taxonomists for standard genome sequencing and annotation.</title>
        <authorList>
            <consortium name="The Broad Institute Genomics Platform"/>
            <consortium name="The Broad Institute Genome Sequencing Center for Infectious Disease"/>
            <person name="Wu L."/>
            <person name="Ma J."/>
        </authorList>
    </citation>
    <scope>NUCLEOTIDE SEQUENCE [LARGE SCALE GENOMIC DNA]</scope>
    <source>
        <strain evidence="2">JCM 18542</strain>
    </source>
</reference>
<comment type="caution">
    <text evidence="1">The sequence shown here is derived from an EMBL/GenBank/DDBJ whole genome shotgun (WGS) entry which is preliminary data.</text>
</comment>
<evidence type="ECO:0000313" key="2">
    <source>
        <dbReference type="Proteomes" id="UP001500839"/>
    </source>
</evidence>
<organism evidence="1 2">
    <name type="scientific">Tomitella cavernea</name>
    <dbReference type="NCBI Taxonomy" id="1387982"/>
    <lineage>
        <taxon>Bacteria</taxon>
        <taxon>Bacillati</taxon>
        <taxon>Actinomycetota</taxon>
        <taxon>Actinomycetes</taxon>
        <taxon>Mycobacteriales</taxon>
        <taxon>Tomitella</taxon>
    </lineage>
</organism>
<dbReference type="InterPro" id="IPR052552">
    <property type="entry name" value="YeaO-like"/>
</dbReference>
<evidence type="ECO:0008006" key="3">
    <source>
        <dbReference type="Google" id="ProtNLM"/>
    </source>
</evidence>
<proteinExistence type="predicted"/>
<dbReference type="PANTHER" id="PTHR36849:SF1">
    <property type="entry name" value="CYTOPLASMIC PROTEIN"/>
    <property type="match status" value="1"/>
</dbReference>
<dbReference type="PANTHER" id="PTHR36849">
    <property type="entry name" value="CYTOPLASMIC PROTEIN-RELATED"/>
    <property type="match status" value="1"/>
</dbReference>
<name>A0ABP9D246_9ACTN</name>
<dbReference type="Proteomes" id="UP001500839">
    <property type="component" value="Unassembled WGS sequence"/>
</dbReference>
<dbReference type="RefSeq" id="WP_200174642.1">
    <property type="nucleotide sequence ID" value="NZ_BAABKQ010000001.1"/>
</dbReference>
<sequence>MGQIRLVRVYEATEGHSRHDEVAAIASGSDSPSVFLVDRVWPRGVSKGSLPFDEWVKDVAPTTDLRKWFGHDPDKFGEFSERYRAELDDDGSEAAHSIVAAAKDRDIVLLYSAKDEEHNQAVVLRQWVNGKR</sequence>
<gene>
    <name evidence="1" type="ORF">GCM10023353_36320</name>
</gene>
<dbReference type="Pfam" id="PF22752">
    <property type="entry name" value="DUF488-N3i"/>
    <property type="match status" value="1"/>
</dbReference>
<dbReference type="EMBL" id="BAABKQ010000001">
    <property type="protein sequence ID" value="GAA4824108.1"/>
    <property type="molecule type" value="Genomic_DNA"/>
</dbReference>
<accession>A0ABP9D246</accession>